<dbReference type="GO" id="GO:0000785">
    <property type="term" value="C:chromatin"/>
    <property type="evidence" value="ECO:0007669"/>
    <property type="project" value="TreeGrafter"/>
</dbReference>
<sequence>MVNTLILNPSPPYVLAVLSLSSDLDSKIKAHRCRRFHCRTPLPPSTTTSSPRILSRRRTPRSFSHPVCIEKIRDASEQLMDMGKRLIFPIYSVGELLRLLDGLAYNLTKVWQALSQSMQDALRPAMRALIALEFLKYLNTNVRVSVASCICEILRITAPTPPYNDKQLKEVFQLIVTTFGALSPESICYFKSLSILENVAKTRLCLEILDLECDALVIEMFQHFLTVAKFHCPNATLPTWKQS</sequence>
<keyword evidence="7" id="KW-1185">Reference proteome</keyword>
<dbReference type="PANTHER" id="PTHR12663">
    <property type="entry name" value="ANDROGEN INDUCED INHIBITOR OF PROLIFERATION AS3 / PDS5-RELATED"/>
    <property type="match status" value="1"/>
</dbReference>
<dbReference type="EMBL" id="JBBPBK010000006">
    <property type="protein sequence ID" value="KAK9283256.1"/>
    <property type="molecule type" value="Genomic_DNA"/>
</dbReference>
<evidence type="ECO:0000256" key="4">
    <source>
        <dbReference type="ARBA" id="ARBA00023242"/>
    </source>
</evidence>
<comment type="caution">
    <text evidence="6">The sequence shown here is derived from an EMBL/GenBank/DDBJ whole genome shotgun (WGS) entry which is preliminary data.</text>
</comment>
<dbReference type="PANTHER" id="PTHR12663:SF69">
    <property type="entry name" value="SISTER CHROMATID COHESION PROTEIN PDS5 HOMOLOG E"/>
    <property type="match status" value="1"/>
</dbReference>
<dbReference type="GO" id="GO:0006281">
    <property type="term" value="P:DNA repair"/>
    <property type="evidence" value="ECO:0007669"/>
    <property type="project" value="UniProtKB-KW"/>
</dbReference>
<evidence type="ECO:0000313" key="7">
    <source>
        <dbReference type="Proteomes" id="UP001415857"/>
    </source>
</evidence>
<dbReference type="AlphaFoldDB" id="A0AAP0WZU8"/>
<dbReference type="InterPro" id="IPR039776">
    <property type="entry name" value="Pds5"/>
</dbReference>
<dbReference type="GO" id="GO:0005634">
    <property type="term" value="C:nucleus"/>
    <property type="evidence" value="ECO:0007669"/>
    <property type="project" value="UniProtKB-SubCell"/>
</dbReference>
<evidence type="ECO:0000256" key="2">
    <source>
        <dbReference type="ARBA" id="ARBA00022763"/>
    </source>
</evidence>
<evidence type="ECO:0000256" key="1">
    <source>
        <dbReference type="ARBA" id="ARBA00004123"/>
    </source>
</evidence>
<evidence type="ECO:0000313" key="6">
    <source>
        <dbReference type="EMBL" id="KAK9283256.1"/>
    </source>
</evidence>
<dbReference type="Proteomes" id="UP001415857">
    <property type="component" value="Unassembled WGS sequence"/>
</dbReference>
<name>A0AAP0WZU8_LIQFO</name>
<organism evidence="6 7">
    <name type="scientific">Liquidambar formosana</name>
    <name type="common">Formosan gum</name>
    <dbReference type="NCBI Taxonomy" id="63359"/>
    <lineage>
        <taxon>Eukaryota</taxon>
        <taxon>Viridiplantae</taxon>
        <taxon>Streptophyta</taxon>
        <taxon>Embryophyta</taxon>
        <taxon>Tracheophyta</taxon>
        <taxon>Spermatophyta</taxon>
        <taxon>Magnoliopsida</taxon>
        <taxon>eudicotyledons</taxon>
        <taxon>Gunneridae</taxon>
        <taxon>Pentapetalae</taxon>
        <taxon>Saxifragales</taxon>
        <taxon>Altingiaceae</taxon>
        <taxon>Liquidambar</taxon>
    </lineage>
</organism>
<feature type="region of interest" description="Disordered" evidence="5">
    <location>
        <begin position="39"/>
        <end position="59"/>
    </location>
</feature>
<evidence type="ECO:0000256" key="3">
    <source>
        <dbReference type="ARBA" id="ARBA00023204"/>
    </source>
</evidence>
<keyword evidence="2" id="KW-0227">DNA damage</keyword>
<dbReference type="GO" id="GO:0007064">
    <property type="term" value="P:mitotic sister chromatid cohesion"/>
    <property type="evidence" value="ECO:0007669"/>
    <property type="project" value="InterPro"/>
</dbReference>
<evidence type="ECO:0000256" key="5">
    <source>
        <dbReference type="SAM" id="MobiDB-lite"/>
    </source>
</evidence>
<comment type="subcellular location">
    <subcellularLocation>
        <location evidence="1">Nucleus</location>
    </subcellularLocation>
</comment>
<reference evidence="6 7" key="1">
    <citation type="journal article" date="2024" name="Plant J.">
        <title>Genome sequences and population genomics reveal climatic adaptation and genomic divergence between two closely related sweetgum species.</title>
        <authorList>
            <person name="Xu W.Q."/>
            <person name="Ren C.Q."/>
            <person name="Zhang X.Y."/>
            <person name="Comes H.P."/>
            <person name="Liu X.H."/>
            <person name="Li Y.G."/>
            <person name="Kettle C.J."/>
            <person name="Jalonen R."/>
            <person name="Gaisberger H."/>
            <person name="Ma Y.Z."/>
            <person name="Qiu Y.X."/>
        </authorList>
    </citation>
    <scope>NUCLEOTIDE SEQUENCE [LARGE SCALE GENOMIC DNA]</scope>
    <source>
        <strain evidence="6">Hangzhou</strain>
    </source>
</reference>
<protein>
    <submittedName>
        <fullName evidence="6">Uncharacterized protein</fullName>
    </submittedName>
</protein>
<dbReference type="Pfam" id="PF20168">
    <property type="entry name" value="PDS5"/>
    <property type="match status" value="1"/>
</dbReference>
<accession>A0AAP0WZU8</accession>
<gene>
    <name evidence="6" type="ORF">L1049_011492</name>
</gene>
<keyword evidence="3" id="KW-0234">DNA repair</keyword>
<proteinExistence type="predicted"/>
<keyword evidence="4" id="KW-0539">Nucleus</keyword>